<proteinExistence type="predicted"/>
<organism evidence="1 2">
    <name type="scientific">Microbacterium pygmaeum</name>
    <dbReference type="NCBI Taxonomy" id="370764"/>
    <lineage>
        <taxon>Bacteria</taxon>
        <taxon>Bacillati</taxon>
        <taxon>Actinomycetota</taxon>
        <taxon>Actinomycetes</taxon>
        <taxon>Micrococcales</taxon>
        <taxon>Microbacteriaceae</taxon>
        <taxon>Microbacterium</taxon>
    </lineage>
</organism>
<dbReference type="AlphaFoldDB" id="A0A1G7WMQ4"/>
<keyword evidence="2" id="KW-1185">Reference proteome</keyword>
<dbReference type="Proteomes" id="UP000199009">
    <property type="component" value="Chromosome I"/>
</dbReference>
<dbReference type="EMBL" id="LT629692">
    <property type="protein sequence ID" value="SDG73193.1"/>
    <property type="molecule type" value="Genomic_DNA"/>
</dbReference>
<protein>
    <submittedName>
        <fullName evidence="1">Uncharacterized protein</fullName>
    </submittedName>
</protein>
<dbReference type="RefSeq" id="WP_157681766.1">
    <property type="nucleotide sequence ID" value="NZ_LT629692.1"/>
</dbReference>
<evidence type="ECO:0000313" key="2">
    <source>
        <dbReference type="Proteomes" id="UP000199009"/>
    </source>
</evidence>
<reference evidence="1 2" key="1">
    <citation type="submission" date="2016-10" db="EMBL/GenBank/DDBJ databases">
        <authorList>
            <person name="de Groot N.N."/>
        </authorList>
    </citation>
    <scope>NUCLEOTIDE SEQUENCE [LARGE SCALE GENOMIC DNA]</scope>
    <source>
        <strain evidence="1 2">DSM 23142</strain>
    </source>
</reference>
<dbReference type="STRING" id="370764.SAMN04489810_1136"/>
<sequence length="139" mass="14013">MTSLTPTPDRDSGPGAAFDATAAAAVDVEVDVVVDVDGILETALTTAVYDVHGVTDVFAAGGSIAQLPQIVGAVFAHDLDRLNRVRVVSADDGTTVVTRIGVARSASTPEAAREVADALLAAVPEGDGATVSVQVSRIS</sequence>
<accession>A0A1G7WMQ4</accession>
<evidence type="ECO:0000313" key="1">
    <source>
        <dbReference type="EMBL" id="SDG73193.1"/>
    </source>
</evidence>
<gene>
    <name evidence="1" type="ORF">SAMN04489810_1136</name>
</gene>
<name>A0A1G7WMQ4_9MICO</name>